<dbReference type="GO" id="GO:0008652">
    <property type="term" value="P:amino acid biosynthetic process"/>
    <property type="evidence" value="ECO:0007669"/>
    <property type="project" value="UniProtKB-KW"/>
</dbReference>
<dbReference type="AlphaFoldDB" id="A0A1M4VKH8"/>
<dbReference type="InterPro" id="IPR000453">
    <property type="entry name" value="Chorismate_synth"/>
</dbReference>
<feature type="binding site" evidence="11">
    <location>
        <position position="288"/>
    </location>
    <ligand>
        <name>FMN</name>
        <dbReference type="ChEBI" id="CHEBI:58210"/>
    </ligand>
</feature>
<dbReference type="PROSITE" id="PS00787">
    <property type="entry name" value="CHORISMATE_SYNTHASE_1"/>
    <property type="match status" value="1"/>
</dbReference>
<comment type="caution">
    <text evidence="11">Lacks conserved residue(s) required for the propagation of feature annotation.</text>
</comment>
<comment type="subunit">
    <text evidence="11">Homotetramer.</text>
</comment>
<dbReference type="PANTHER" id="PTHR21085:SF0">
    <property type="entry name" value="CHORISMATE SYNTHASE"/>
    <property type="match status" value="1"/>
</dbReference>
<comment type="pathway">
    <text evidence="1 11 12">Metabolic intermediate biosynthesis; chorismate biosynthesis; chorismate from D-erythrose 4-phosphate and phosphoenolpyruvate: step 7/7.</text>
</comment>
<protein>
    <recommendedName>
        <fullName evidence="3 11">Chorismate synthase</fullName>
        <shortName evidence="11">CS</shortName>
        <ecNumber evidence="3 11">4.2.3.5</ecNumber>
    </recommendedName>
    <alternativeName>
        <fullName evidence="11">5-enolpyruvylshikimate-3-phosphate phospholyase</fullName>
    </alternativeName>
</protein>
<dbReference type="PROSITE" id="PS00788">
    <property type="entry name" value="CHORISMATE_SYNTHASE_2"/>
    <property type="match status" value="1"/>
</dbReference>
<dbReference type="EC" id="4.2.3.5" evidence="3 11"/>
<evidence type="ECO:0000313" key="14">
    <source>
        <dbReference type="Proteomes" id="UP000184423"/>
    </source>
</evidence>
<evidence type="ECO:0000313" key="13">
    <source>
        <dbReference type="EMBL" id="SHE69415.1"/>
    </source>
</evidence>
<gene>
    <name evidence="11" type="primary">aroC</name>
    <name evidence="13" type="ORF">SAMN02746091_00923</name>
</gene>
<keyword evidence="8 11" id="KW-0521">NADP</keyword>
<name>A0A1M4VKH8_9CLOT</name>
<feature type="binding site" evidence="11">
    <location>
        <position position="47"/>
    </location>
    <ligand>
        <name>NADP(+)</name>
        <dbReference type="ChEBI" id="CHEBI:58349"/>
    </ligand>
</feature>
<dbReference type="InterPro" id="IPR035904">
    <property type="entry name" value="Chorismate_synth_AroC_sf"/>
</dbReference>
<dbReference type="GO" id="GO:0004107">
    <property type="term" value="F:chorismate synthase activity"/>
    <property type="evidence" value="ECO:0007669"/>
    <property type="project" value="UniProtKB-UniRule"/>
</dbReference>
<dbReference type="PANTHER" id="PTHR21085">
    <property type="entry name" value="CHORISMATE SYNTHASE"/>
    <property type="match status" value="1"/>
</dbReference>
<evidence type="ECO:0000256" key="1">
    <source>
        <dbReference type="ARBA" id="ARBA00005044"/>
    </source>
</evidence>
<evidence type="ECO:0000256" key="3">
    <source>
        <dbReference type="ARBA" id="ARBA00013036"/>
    </source>
</evidence>
<keyword evidence="7 11" id="KW-0274">FAD</keyword>
<keyword evidence="10 11" id="KW-0456">Lyase</keyword>
<dbReference type="GO" id="GO:0010181">
    <property type="term" value="F:FMN binding"/>
    <property type="evidence" value="ECO:0007669"/>
    <property type="project" value="TreeGrafter"/>
</dbReference>
<dbReference type="SUPFAM" id="SSF103263">
    <property type="entry name" value="Chorismate synthase, AroC"/>
    <property type="match status" value="1"/>
</dbReference>
<organism evidence="13 14">
    <name type="scientific">Caloramator proteoclasticus DSM 10124</name>
    <dbReference type="NCBI Taxonomy" id="1121262"/>
    <lineage>
        <taxon>Bacteria</taxon>
        <taxon>Bacillati</taxon>
        <taxon>Bacillota</taxon>
        <taxon>Clostridia</taxon>
        <taxon>Eubacteriales</taxon>
        <taxon>Clostridiaceae</taxon>
        <taxon>Caloramator</taxon>
    </lineage>
</organism>
<dbReference type="HAMAP" id="MF_00300">
    <property type="entry name" value="Chorismate_synth"/>
    <property type="match status" value="1"/>
</dbReference>
<dbReference type="GO" id="GO:0009073">
    <property type="term" value="P:aromatic amino acid family biosynthetic process"/>
    <property type="evidence" value="ECO:0007669"/>
    <property type="project" value="UniProtKB-KW"/>
</dbReference>
<dbReference type="PIRSF" id="PIRSF001456">
    <property type="entry name" value="Chorismate_synth"/>
    <property type="match status" value="1"/>
</dbReference>
<comment type="similarity">
    <text evidence="2 11 12">Belongs to the chorismate synthase family.</text>
</comment>
<evidence type="ECO:0000256" key="5">
    <source>
        <dbReference type="ARBA" id="ARBA00022630"/>
    </source>
</evidence>
<reference evidence="14" key="1">
    <citation type="submission" date="2016-11" db="EMBL/GenBank/DDBJ databases">
        <authorList>
            <person name="Varghese N."/>
            <person name="Submissions S."/>
        </authorList>
    </citation>
    <scope>NUCLEOTIDE SEQUENCE [LARGE SCALE GENOMIC DNA]</scope>
    <source>
        <strain evidence="14">DSM 10124</strain>
    </source>
</reference>
<dbReference type="Pfam" id="PF01264">
    <property type="entry name" value="Chorismate_synt"/>
    <property type="match status" value="1"/>
</dbReference>
<dbReference type="InterPro" id="IPR020541">
    <property type="entry name" value="Chorismate_synthase_CS"/>
</dbReference>
<dbReference type="CDD" id="cd07304">
    <property type="entry name" value="Chorismate_synthase"/>
    <property type="match status" value="1"/>
</dbReference>
<keyword evidence="6 11" id="KW-0288">FMN</keyword>
<dbReference type="RefSeq" id="WP_073248096.1">
    <property type="nucleotide sequence ID" value="NZ_FQVG01000012.1"/>
</dbReference>
<keyword evidence="4 11" id="KW-0028">Amino-acid biosynthesis</keyword>
<evidence type="ECO:0000256" key="10">
    <source>
        <dbReference type="ARBA" id="ARBA00023239"/>
    </source>
</evidence>
<feature type="binding site" evidence="11">
    <location>
        <begin position="125"/>
        <end position="127"/>
    </location>
    <ligand>
        <name>FMN</name>
        <dbReference type="ChEBI" id="CHEBI:58210"/>
    </ligand>
</feature>
<feature type="binding site" evidence="11">
    <location>
        <begin position="303"/>
        <end position="307"/>
    </location>
    <ligand>
        <name>FMN</name>
        <dbReference type="ChEBI" id="CHEBI:58210"/>
    </ligand>
</feature>
<evidence type="ECO:0000256" key="2">
    <source>
        <dbReference type="ARBA" id="ARBA00008014"/>
    </source>
</evidence>
<evidence type="ECO:0000256" key="7">
    <source>
        <dbReference type="ARBA" id="ARBA00022827"/>
    </source>
</evidence>
<evidence type="ECO:0000256" key="6">
    <source>
        <dbReference type="ARBA" id="ARBA00022643"/>
    </source>
</evidence>
<comment type="function">
    <text evidence="11">Catalyzes the anti-1,4-elimination of the C-3 phosphate and the C-6 proR hydrogen from 5-enolpyruvylshikimate-3-phosphate (EPSP) to yield chorismate, which is the branch point compound that serves as the starting substrate for the three terminal pathways of aromatic amino acid biosynthesis. This reaction introduces a second double bond into the aromatic ring system.</text>
</comment>
<feature type="binding site" evidence="11">
    <location>
        <position position="330"/>
    </location>
    <ligand>
        <name>FMN</name>
        <dbReference type="ChEBI" id="CHEBI:58210"/>
    </ligand>
</feature>
<evidence type="ECO:0000256" key="8">
    <source>
        <dbReference type="ARBA" id="ARBA00022857"/>
    </source>
</evidence>
<proteinExistence type="inferred from homology"/>
<dbReference type="UniPathway" id="UPA00053">
    <property type="reaction ID" value="UER00090"/>
</dbReference>
<evidence type="ECO:0000256" key="12">
    <source>
        <dbReference type="RuleBase" id="RU000605"/>
    </source>
</evidence>
<comment type="catalytic activity">
    <reaction evidence="11 12">
        <text>5-O-(1-carboxyvinyl)-3-phosphoshikimate = chorismate + phosphate</text>
        <dbReference type="Rhea" id="RHEA:21020"/>
        <dbReference type="ChEBI" id="CHEBI:29748"/>
        <dbReference type="ChEBI" id="CHEBI:43474"/>
        <dbReference type="ChEBI" id="CHEBI:57701"/>
        <dbReference type="EC" id="4.2.3.5"/>
    </reaction>
</comment>
<dbReference type="EMBL" id="FQVG01000012">
    <property type="protein sequence ID" value="SHE69415.1"/>
    <property type="molecule type" value="Genomic_DNA"/>
</dbReference>
<keyword evidence="5 11" id="KW-0285">Flavoprotein</keyword>
<keyword evidence="9 11" id="KW-0057">Aromatic amino acid biosynthesis</keyword>
<dbReference type="NCBIfam" id="TIGR00033">
    <property type="entry name" value="aroC"/>
    <property type="match status" value="1"/>
</dbReference>
<dbReference type="Gene3D" id="3.60.150.10">
    <property type="entry name" value="Chorismate synthase AroC"/>
    <property type="match status" value="1"/>
</dbReference>
<evidence type="ECO:0000256" key="11">
    <source>
        <dbReference type="HAMAP-Rule" id="MF_00300"/>
    </source>
</evidence>
<evidence type="ECO:0000256" key="4">
    <source>
        <dbReference type="ARBA" id="ARBA00022605"/>
    </source>
</evidence>
<dbReference type="NCBIfam" id="NF003793">
    <property type="entry name" value="PRK05382.1"/>
    <property type="match status" value="1"/>
</dbReference>
<keyword evidence="14" id="KW-1185">Reference proteome</keyword>
<comment type="cofactor">
    <cofactor evidence="11 12">
        <name>FMNH2</name>
        <dbReference type="ChEBI" id="CHEBI:57618"/>
    </cofactor>
    <text evidence="11 12">Reduced FMN (FMNH(2)).</text>
</comment>
<dbReference type="GO" id="GO:0009423">
    <property type="term" value="P:chorismate biosynthetic process"/>
    <property type="evidence" value="ECO:0007669"/>
    <property type="project" value="UniProtKB-UniRule"/>
</dbReference>
<sequence length="365" mass="39749">MSSMWGKNIKISLFGESHGEAIGIVIDGLPAGLELDFDFIKGEMLRRAPGRSSISTPRREEDEIKILSGLFNGRTTGTPLCCIIQNENKKSTDYEKTKNILRPGHADYTGFVKYRGFNDYRGGGHFSGRLTAPLVFVGAIAKTILKKKGIIIGAHIKSIKDIEDKSFDCCNIEETMNFLKYKEFAVLDDEAGQKMKQAILDAKENGDSLGGIIEAAVVNVEAGLGSPFFDSVESKLSQLLFSIPAVKGVEFGEGFNITKMTGSEANDEFIIDNGKIKTKKNNNGGILGGITNGMPIVFRVAVKPTPSILKEQDTVDISLMQNVKLKVEGRHDACIVPRAVPVVEAVAAIGILDLLIEKDGYLWMT</sequence>
<accession>A0A1M4VKH8</accession>
<evidence type="ECO:0000256" key="9">
    <source>
        <dbReference type="ARBA" id="ARBA00023141"/>
    </source>
</evidence>
<dbReference type="GO" id="GO:0005829">
    <property type="term" value="C:cytosol"/>
    <property type="evidence" value="ECO:0007669"/>
    <property type="project" value="TreeGrafter"/>
</dbReference>
<dbReference type="Proteomes" id="UP000184423">
    <property type="component" value="Unassembled WGS sequence"/>
</dbReference>